<evidence type="ECO:0000256" key="1">
    <source>
        <dbReference type="SAM" id="Phobius"/>
    </source>
</evidence>
<evidence type="ECO:0000313" key="3">
    <source>
        <dbReference type="Proteomes" id="UP000694723"/>
    </source>
</evidence>
<dbReference type="Proteomes" id="UP000694723">
    <property type="component" value="Unplaced"/>
</dbReference>
<sequence>MPDNPRSGIAVTYGSSIFSFMRNLYIVFHSGCTNLHSHQLGRKVSFFPHPLQHLLFVDVLMMAILTGMRWYLIAVLFCISLIISNVEHFSMCLLAILMSSLGKCLFRSSTHFFSWVVWFFAVECVNCLLCFGD</sequence>
<accession>A0A8D1VV19</accession>
<name>A0A8D1VV19_PIG</name>
<evidence type="ECO:0000313" key="2">
    <source>
        <dbReference type="Ensembl" id="ENSSSCP00060029145.1"/>
    </source>
</evidence>
<protein>
    <submittedName>
        <fullName evidence="2">Uncharacterized protein</fullName>
    </submittedName>
</protein>
<organism evidence="2 3">
    <name type="scientific">Sus scrofa</name>
    <name type="common">Pig</name>
    <dbReference type="NCBI Taxonomy" id="9823"/>
    <lineage>
        <taxon>Eukaryota</taxon>
        <taxon>Metazoa</taxon>
        <taxon>Chordata</taxon>
        <taxon>Craniata</taxon>
        <taxon>Vertebrata</taxon>
        <taxon>Euteleostomi</taxon>
        <taxon>Mammalia</taxon>
        <taxon>Eutheria</taxon>
        <taxon>Laurasiatheria</taxon>
        <taxon>Artiodactyla</taxon>
        <taxon>Suina</taxon>
        <taxon>Suidae</taxon>
        <taxon>Sus</taxon>
    </lineage>
</organism>
<feature type="transmembrane region" description="Helical" evidence="1">
    <location>
        <begin position="70"/>
        <end position="100"/>
    </location>
</feature>
<keyword evidence="1" id="KW-1133">Transmembrane helix</keyword>
<dbReference type="Ensembl" id="ENSSSCT00060067920.1">
    <property type="protein sequence ID" value="ENSSSCP00060029145.1"/>
    <property type="gene ID" value="ENSSSCG00060049991.1"/>
</dbReference>
<dbReference type="AlphaFoldDB" id="A0A8D1VV19"/>
<reference evidence="2" key="1">
    <citation type="submission" date="2025-08" db="UniProtKB">
        <authorList>
            <consortium name="Ensembl"/>
        </authorList>
    </citation>
    <scope>IDENTIFICATION</scope>
</reference>
<keyword evidence="1" id="KW-0812">Transmembrane</keyword>
<keyword evidence="1" id="KW-0472">Membrane</keyword>
<proteinExistence type="predicted"/>
<feature type="transmembrane region" description="Helical" evidence="1">
    <location>
        <begin position="112"/>
        <end position="131"/>
    </location>
</feature>